<evidence type="ECO:0000256" key="1">
    <source>
        <dbReference type="ARBA" id="ARBA00005417"/>
    </source>
</evidence>
<dbReference type="PROSITE" id="PS50893">
    <property type="entry name" value="ABC_TRANSPORTER_2"/>
    <property type="match status" value="1"/>
</dbReference>
<dbReference type="InterPro" id="IPR017871">
    <property type="entry name" value="ABC_transporter-like_CS"/>
</dbReference>
<keyword evidence="8" id="KW-1185">Reference proteome</keyword>
<protein>
    <submittedName>
        <fullName evidence="7">ATP-binding cassette domain-containing protein</fullName>
    </submittedName>
</protein>
<reference evidence="7 8" key="1">
    <citation type="submission" date="2019-10" db="EMBL/GenBank/DDBJ databases">
        <title>New species of Slilvanegrellaceae.</title>
        <authorList>
            <person name="Pitt A."/>
            <person name="Hahn M.W."/>
        </authorList>
    </citation>
    <scope>NUCLEOTIDE SEQUENCE [LARGE SCALE GENOMIC DNA]</scope>
    <source>
        <strain evidence="7 8">SP-Ram-0.45-NSY-1</strain>
    </source>
</reference>
<dbReference type="InterPro" id="IPR050763">
    <property type="entry name" value="ABC_transporter_ATP-binding"/>
</dbReference>
<dbReference type="InterPro" id="IPR003439">
    <property type="entry name" value="ABC_transporter-like_ATP-bd"/>
</dbReference>
<keyword evidence="4" id="KW-0547">Nucleotide-binding</keyword>
<dbReference type="GO" id="GO:0016887">
    <property type="term" value="F:ATP hydrolysis activity"/>
    <property type="evidence" value="ECO:0007669"/>
    <property type="project" value="InterPro"/>
</dbReference>
<dbReference type="OrthoDB" id="5290736at2"/>
<keyword evidence="5 7" id="KW-0067">ATP-binding</keyword>
<dbReference type="AlphaFoldDB" id="A0A6N6VSY4"/>
<accession>A0A6N6VSY4</accession>
<dbReference type="InterPro" id="IPR027417">
    <property type="entry name" value="P-loop_NTPase"/>
</dbReference>
<dbReference type="PANTHER" id="PTHR42711">
    <property type="entry name" value="ABC TRANSPORTER ATP-BINDING PROTEIN"/>
    <property type="match status" value="1"/>
</dbReference>
<evidence type="ECO:0000256" key="3">
    <source>
        <dbReference type="ARBA" id="ARBA00022458"/>
    </source>
</evidence>
<evidence type="ECO:0000256" key="5">
    <source>
        <dbReference type="ARBA" id="ARBA00022840"/>
    </source>
</evidence>
<dbReference type="SMART" id="SM00382">
    <property type="entry name" value="AAA"/>
    <property type="match status" value="1"/>
</dbReference>
<evidence type="ECO:0000313" key="7">
    <source>
        <dbReference type="EMBL" id="KAB8036079.1"/>
    </source>
</evidence>
<evidence type="ECO:0000256" key="2">
    <source>
        <dbReference type="ARBA" id="ARBA00022448"/>
    </source>
</evidence>
<keyword evidence="2" id="KW-0813">Transport</keyword>
<name>A0A6N6VSY4_9BACT</name>
<dbReference type="EMBL" id="WFLM01000008">
    <property type="protein sequence ID" value="KAB8036079.1"/>
    <property type="molecule type" value="Genomic_DNA"/>
</dbReference>
<proteinExistence type="inferred from homology"/>
<evidence type="ECO:0000256" key="4">
    <source>
        <dbReference type="ARBA" id="ARBA00022741"/>
    </source>
</evidence>
<evidence type="ECO:0000259" key="6">
    <source>
        <dbReference type="PROSITE" id="PS50893"/>
    </source>
</evidence>
<evidence type="ECO:0000313" key="8">
    <source>
        <dbReference type="Proteomes" id="UP000437748"/>
    </source>
</evidence>
<sequence length="256" mass="29533">MIDFICIKNLEVVYQVRKITNHTNFKQKLIHIFKSEYEYRTILNNVNLNLNKPGITSIVGKNGSGKTTLIKSIVGIISAKNGVISIFGENISKKHFLNNIGVIFSQKSSLFMENSLIENLQMTLSIYRKSHSINKEINDYISIFDLNKIKDKAIKTYSLGERMKAEIVNLFSYKPKLLFLDEPTIGLDLQSQKYVRDMLKKYINENQAHVLLTSHNLKDILELSDEIYLLNDGLLSKTSIMNYNNENLEYLERILC</sequence>
<dbReference type="Gene3D" id="3.40.50.300">
    <property type="entry name" value="P-loop containing nucleotide triphosphate hydrolases"/>
    <property type="match status" value="1"/>
</dbReference>
<gene>
    <name evidence="7" type="ORF">GCL60_16075</name>
</gene>
<dbReference type="InterPro" id="IPR003593">
    <property type="entry name" value="AAA+_ATPase"/>
</dbReference>
<dbReference type="Pfam" id="PF00005">
    <property type="entry name" value="ABC_tran"/>
    <property type="match status" value="1"/>
</dbReference>
<dbReference type="RefSeq" id="WP_153421769.1">
    <property type="nucleotide sequence ID" value="NZ_WFLM01000008.1"/>
</dbReference>
<dbReference type="PANTHER" id="PTHR42711:SF5">
    <property type="entry name" value="ABC TRANSPORTER ATP-BINDING PROTEIN NATA"/>
    <property type="match status" value="1"/>
</dbReference>
<dbReference type="PROSITE" id="PS00211">
    <property type="entry name" value="ABC_TRANSPORTER_1"/>
    <property type="match status" value="1"/>
</dbReference>
<comment type="similarity">
    <text evidence="1">Belongs to the ABC transporter superfamily.</text>
</comment>
<dbReference type="GO" id="GO:0005524">
    <property type="term" value="F:ATP binding"/>
    <property type="evidence" value="ECO:0007669"/>
    <property type="project" value="UniProtKB-KW"/>
</dbReference>
<organism evidence="7 8">
    <name type="scientific">Silvanigrella paludirubra</name>
    <dbReference type="NCBI Taxonomy" id="2499159"/>
    <lineage>
        <taxon>Bacteria</taxon>
        <taxon>Pseudomonadati</taxon>
        <taxon>Bdellovibrionota</taxon>
        <taxon>Oligoflexia</taxon>
        <taxon>Silvanigrellales</taxon>
        <taxon>Silvanigrellaceae</taxon>
        <taxon>Silvanigrella</taxon>
    </lineage>
</organism>
<feature type="domain" description="ABC transporter" evidence="6">
    <location>
        <begin position="27"/>
        <end position="255"/>
    </location>
</feature>
<comment type="caution">
    <text evidence="7">The sequence shown here is derived from an EMBL/GenBank/DDBJ whole genome shotgun (WGS) entry which is preliminary data.</text>
</comment>
<dbReference type="SUPFAM" id="SSF52540">
    <property type="entry name" value="P-loop containing nucleoside triphosphate hydrolases"/>
    <property type="match status" value="1"/>
</dbReference>
<keyword evidence="3" id="KW-0536">Nodulation</keyword>
<dbReference type="Proteomes" id="UP000437748">
    <property type="component" value="Unassembled WGS sequence"/>
</dbReference>